<feature type="domain" description="ABC transporter" evidence="4">
    <location>
        <begin position="4"/>
        <end position="235"/>
    </location>
</feature>
<gene>
    <name evidence="5" type="ORF">RM543_07180</name>
</gene>
<evidence type="ECO:0000256" key="2">
    <source>
        <dbReference type="ARBA" id="ARBA00022741"/>
    </source>
</evidence>
<dbReference type="PROSITE" id="PS00211">
    <property type="entry name" value="ABC_TRANSPORTER_1"/>
    <property type="match status" value="1"/>
</dbReference>
<keyword evidence="1" id="KW-0813">Transport</keyword>
<dbReference type="Gene3D" id="3.40.50.300">
    <property type="entry name" value="P-loop containing nucleotide triphosphate hydrolases"/>
    <property type="match status" value="1"/>
</dbReference>
<evidence type="ECO:0000256" key="3">
    <source>
        <dbReference type="ARBA" id="ARBA00022840"/>
    </source>
</evidence>
<dbReference type="InterPro" id="IPR012340">
    <property type="entry name" value="NA-bd_OB-fold"/>
</dbReference>
<dbReference type="InterPro" id="IPR050093">
    <property type="entry name" value="ABC_SmlMolc_Importer"/>
</dbReference>
<dbReference type="Pfam" id="PF00005">
    <property type="entry name" value="ABC_tran"/>
    <property type="match status" value="1"/>
</dbReference>
<dbReference type="SUPFAM" id="SSF52540">
    <property type="entry name" value="P-loop containing nucleoside triphosphate hydrolases"/>
    <property type="match status" value="1"/>
</dbReference>
<dbReference type="Proteomes" id="UP001265259">
    <property type="component" value="Unassembled WGS sequence"/>
</dbReference>
<dbReference type="EMBL" id="JAVRHL010000002">
    <property type="protein sequence ID" value="MDT0682460.1"/>
    <property type="molecule type" value="Genomic_DNA"/>
</dbReference>
<reference evidence="5 6" key="1">
    <citation type="submission" date="2023-09" db="EMBL/GenBank/DDBJ databases">
        <authorList>
            <person name="Rey-Velasco X."/>
        </authorList>
    </citation>
    <scope>NUCLEOTIDE SEQUENCE [LARGE SCALE GENOMIC DNA]</scope>
    <source>
        <strain evidence="5 6">F158</strain>
    </source>
</reference>
<dbReference type="SUPFAM" id="SSF50331">
    <property type="entry name" value="MOP-like"/>
    <property type="match status" value="1"/>
</dbReference>
<protein>
    <submittedName>
        <fullName evidence="5">ABC transporter ATP-binding protein</fullName>
    </submittedName>
</protein>
<sequence length="356" mass="38453">MADVRLHQIKKSFGSVEVLHGISLDIASGEFISLLGASGCGKTTLLRIVAGLEGATEGRVELGGQDVTGLPPEKRDIAMMFQSYALLPHLSVAENVRFPLRMRRIGTKAEQRERVADALETVQLGHLAERKISQLSGGQQQRIALARAIVSKPKVLLLDEPLSNLDARLREDMQVELIEIHRRLGLTTIFVTHDQEEALSLSDRIVLLNKGKVEQEGAPDEIYSSPATPFASSFLGASNLLPATVRRVGGTAIAELEDGQTVALPADTAEGACTLALRQEDITLSGEGDANLTAEVATRVYLGARSRYILRLAGQDLRVLTGTTPTHEVGSKVGLVFDADRIRILPPETEKTSKDT</sequence>
<comment type="caution">
    <text evidence="5">The sequence shown here is derived from an EMBL/GenBank/DDBJ whole genome shotgun (WGS) entry which is preliminary data.</text>
</comment>
<dbReference type="SMART" id="SM00382">
    <property type="entry name" value="AAA"/>
    <property type="match status" value="1"/>
</dbReference>
<dbReference type="Gene3D" id="2.40.50.140">
    <property type="entry name" value="Nucleic acid-binding proteins"/>
    <property type="match status" value="1"/>
</dbReference>
<dbReference type="InterPro" id="IPR003593">
    <property type="entry name" value="AAA+_ATPase"/>
</dbReference>
<name>A0ABU3DFH0_9RHOB</name>
<dbReference type="InterPro" id="IPR003439">
    <property type="entry name" value="ABC_transporter-like_ATP-bd"/>
</dbReference>
<evidence type="ECO:0000313" key="5">
    <source>
        <dbReference type="EMBL" id="MDT0682460.1"/>
    </source>
</evidence>
<dbReference type="InterPro" id="IPR017871">
    <property type="entry name" value="ABC_transporter-like_CS"/>
</dbReference>
<organism evidence="5 6">
    <name type="scientific">Tropicimonas omnivorans</name>
    <dbReference type="NCBI Taxonomy" id="3075590"/>
    <lineage>
        <taxon>Bacteria</taxon>
        <taxon>Pseudomonadati</taxon>
        <taxon>Pseudomonadota</taxon>
        <taxon>Alphaproteobacteria</taxon>
        <taxon>Rhodobacterales</taxon>
        <taxon>Roseobacteraceae</taxon>
        <taxon>Tropicimonas</taxon>
    </lineage>
</organism>
<keyword evidence="2" id="KW-0547">Nucleotide-binding</keyword>
<keyword evidence="3 5" id="KW-0067">ATP-binding</keyword>
<dbReference type="PANTHER" id="PTHR42781">
    <property type="entry name" value="SPERMIDINE/PUTRESCINE IMPORT ATP-BINDING PROTEIN POTA"/>
    <property type="match status" value="1"/>
</dbReference>
<dbReference type="InterPro" id="IPR013611">
    <property type="entry name" value="Transp-assoc_OB_typ2"/>
</dbReference>
<dbReference type="InterPro" id="IPR027417">
    <property type="entry name" value="P-loop_NTPase"/>
</dbReference>
<dbReference type="Gene3D" id="2.40.50.100">
    <property type="match status" value="1"/>
</dbReference>
<accession>A0ABU3DFH0</accession>
<evidence type="ECO:0000256" key="1">
    <source>
        <dbReference type="ARBA" id="ARBA00022448"/>
    </source>
</evidence>
<dbReference type="PANTHER" id="PTHR42781:SF4">
    <property type="entry name" value="SPERMIDINE_PUTRESCINE IMPORT ATP-BINDING PROTEIN POTA"/>
    <property type="match status" value="1"/>
</dbReference>
<proteinExistence type="predicted"/>
<dbReference type="PROSITE" id="PS50893">
    <property type="entry name" value="ABC_TRANSPORTER_2"/>
    <property type="match status" value="1"/>
</dbReference>
<dbReference type="GO" id="GO:0005524">
    <property type="term" value="F:ATP binding"/>
    <property type="evidence" value="ECO:0007669"/>
    <property type="project" value="UniProtKB-KW"/>
</dbReference>
<keyword evidence="6" id="KW-1185">Reference proteome</keyword>
<evidence type="ECO:0000259" key="4">
    <source>
        <dbReference type="PROSITE" id="PS50893"/>
    </source>
</evidence>
<evidence type="ECO:0000313" key="6">
    <source>
        <dbReference type="Proteomes" id="UP001265259"/>
    </source>
</evidence>
<dbReference type="InterPro" id="IPR008995">
    <property type="entry name" value="Mo/tungstate-bd_C_term_dom"/>
</dbReference>
<dbReference type="RefSeq" id="WP_311690209.1">
    <property type="nucleotide sequence ID" value="NZ_JAVRHL010000002.1"/>
</dbReference>
<dbReference type="Pfam" id="PF08402">
    <property type="entry name" value="TOBE_2"/>
    <property type="match status" value="1"/>
</dbReference>